<evidence type="ECO:0000256" key="5">
    <source>
        <dbReference type="ARBA" id="ARBA00022737"/>
    </source>
</evidence>
<dbReference type="InterPro" id="IPR023395">
    <property type="entry name" value="MCP_dom_sf"/>
</dbReference>
<proteinExistence type="inferred from homology"/>
<keyword evidence="6" id="KW-0999">Mitochondrion inner membrane</keyword>
<organism evidence="12 13">
    <name type="scientific">Tetraparma gracilis</name>
    <dbReference type="NCBI Taxonomy" id="2962635"/>
    <lineage>
        <taxon>Eukaryota</taxon>
        <taxon>Sar</taxon>
        <taxon>Stramenopiles</taxon>
        <taxon>Ochrophyta</taxon>
        <taxon>Bolidophyceae</taxon>
        <taxon>Parmales</taxon>
        <taxon>Triparmaceae</taxon>
        <taxon>Tetraparma</taxon>
    </lineage>
</organism>
<keyword evidence="13" id="KW-1185">Reference proteome</keyword>
<evidence type="ECO:0000256" key="10">
    <source>
        <dbReference type="PROSITE-ProRule" id="PRU00282"/>
    </source>
</evidence>
<keyword evidence="8" id="KW-0496">Mitochondrion</keyword>
<dbReference type="Pfam" id="PF00153">
    <property type="entry name" value="Mito_carr"/>
    <property type="match status" value="3"/>
</dbReference>
<comment type="caution">
    <text evidence="12">The sequence shown here is derived from an EMBL/GenBank/DDBJ whole genome shotgun (WGS) entry which is preliminary data.</text>
</comment>
<evidence type="ECO:0000256" key="2">
    <source>
        <dbReference type="ARBA" id="ARBA00006375"/>
    </source>
</evidence>
<dbReference type="PANTHER" id="PTHR45760">
    <property type="entry name" value="FI19922P1-RELATED"/>
    <property type="match status" value="1"/>
</dbReference>
<keyword evidence="9 10" id="KW-0472">Membrane</keyword>
<keyword evidence="7" id="KW-1133">Transmembrane helix</keyword>
<evidence type="ECO:0000256" key="9">
    <source>
        <dbReference type="ARBA" id="ARBA00023136"/>
    </source>
</evidence>
<keyword evidence="5" id="KW-0677">Repeat</keyword>
<dbReference type="Gene3D" id="1.50.40.10">
    <property type="entry name" value="Mitochondrial carrier domain"/>
    <property type="match status" value="2"/>
</dbReference>
<evidence type="ECO:0000256" key="8">
    <source>
        <dbReference type="ARBA" id="ARBA00023128"/>
    </source>
</evidence>
<feature type="repeat" description="Solcar" evidence="10">
    <location>
        <begin position="314"/>
        <end position="435"/>
    </location>
</feature>
<evidence type="ECO:0000256" key="7">
    <source>
        <dbReference type="ARBA" id="ARBA00022989"/>
    </source>
</evidence>
<evidence type="ECO:0000256" key="6">
    <source>
        <dbReference type="ARBA" id="ARBA00022792"/>
    </source>
</evidence>
<keyword evidence="3 11" id="KW-0813">Transport</keyword>
<dbReference type="InterPro" id="IPR045315">
    <property type="entry name" value="Mtm1-like"/>
</dbReference>
<dbReference type="InterPro" id="IPR018108">
    <property type="entry name" value="MCP_transmembrane"/>
</dbReference>
<sequence length="441" mass="46082">MPSSSHTASSHTSSPTAPPHIPLHIRLLSSSVGSLLTALLVSPIDVVKVRMQVNAPPPVFQTSSRPLVANVACAALPSLVSKRLSSPPVTLGVFPGGAPAASSAAASAVSSAASAAAPRSLVQCSSCGTLLLHNGLSDTLLPANLHAPRTPPPPLSNVYATGSIPRIIGHICRTEGLAGLYAGLAPTLLMSVPNTVLYFTAYDNLRLSFPAAGPFLCGSAARVFSSTLVSPFELIRTRAMVLNADGGAARTSIFNEAAKLVEAGGVRNLWSGLAASLWRDVPFSGVYWLSAETCRGEIYRRLRRRDPAPPSPLQTFSVEFASGALSGVLAACCTTPFDVVKTRRQTEVAIELNTAKDLLPRRAPPCDHAGLLAAPRRCYNTAASDPPPSSTFGQLRMIYAEEGVNGLWRGNVARCARVAPACAIMLGTYELGKTVFIQGGL</sequence>
<dbReference type="Proteomes" id="UP001165060">
    <property type="component" value="Unassembled WGS sequence"/>
</dbReference>
<evidence type="ECO:0000256" key="1">
    <source>
        <dbReference type="ARBA" id="ARBA00004448"/>
    </source>
</evidence>
<gene>
    <name evidence="12" type="ORF">TeGR_g1667</name>
</gene>
<evidence type="ECO:0000313" key="13">
    <source>
        <dbReference type="Proteomes" id="UP001165060"/>
    </source>
</evidence>
<evidence type="ECO:0008006" key="14">
    <source>
        <dbReference type="Google" id="ProtNLM"/>
    </source>
</evidence>
<feature type="repeat" description="Solcar" evidence="10">
    <location>
        <begin position="96"/>
        <end position="208"/>
    </location>
</feature>
<comment type="subcellular location">
    <subcellularLocation>
        <location evidence="1">Mitochondrion inner membrane</location>
        <topology evidence="1">Multi-pass membrane protein</topology>
    </subcellularLocation>
</comment>
<protein>
    <recommendedName>
        <fullName evidence="14">Mitochondrial carrier protein</fullName>
    </recommendedName>
</protein>
<feature type="repeat" description="Solcar" evidence="10">
    <location>
        <begin position="209"/>
        <end position="297"/>
    </location>
</feature>
<evidence type="ECO:0000256" key="11">
    <source>
        <dbReference type="RuleBase" id="RU000488"/>
    </source>
</evidence>
<keyword evidence="4 10" id="KW-0812">Transmembrane</keyword>
<evidence type="ECO:0000313" key="12">
    <source>
        <dbReference type="EMBL" id="GMI38096.1"/>
    </source>
</evidence>
<dbReference type="SUPFAM" id="SSF103506">
    <property type="entry name" value="Mitochondrial carrier"/>
    <property type="match status" value="1"/>
</dbReference>
<evidence type="ECO:0000256" key="3">
    <source>
        <dbReference type="ARBA" id="ARBA00022448"/>
    </source>
</evidence>
<evidence type="ECO:0000256" key="4">
    <source>
        <dbReference type="ARBA" id="ARBA00022692"/>
    </source>
</evidence>
<name>A0ABQ6N0Z6_9STRA</name>
<dbReference type="EMBL" id="BRYB01000806">
    <property type="protein sequence ID" value="GMI38096.1"/>
    <property type="molecule type" value="Genomic_DNA"/>
</dbReference>
<accession>A0ABQ6N0Z6</accession>
<dbReference type="PROSITE" id="PS50920">
    <property type="entry name" value="SOLCAR"/>
    <property type="match status" value="3"/>
</dbReference>
<dbReference type="PANTHER" id="PTHR45760:SF2">
    <property type="entry name" value="FI19922P1-RELATED"/>
    <property type="match status" value="1"/>
</dbReference>
<reference evidence="12 13" key="1">
    <citation type="journal article" date="2023" name="Commun. Biol.">
        <title>Genome analysis of Parmales, the sister group of diatoms, reveals the evolutionary specialization of diatoms from phago-mixotrophs to photoautotrophs.</title>
        <authorList>
            <person name="Ban H."/>
            <person name="Sato S."/>
            <person name="Yoshikawa S."/>
            <person name="Yamada K."/>
            <person name="Nakamura Y."/>
            <person name="Ichinomiya M."/>
            <person name="Sato N."/>
            <person name="Blanc-Mathieu R."/>
            <person name="Endo H."/>
            <person name="Kuwata A."/>
            <person name="Ogata H."/>
        </authorList>
    </citation>
    <scope>NUCLEOTIDE SEQUENCE [LARGE SCALE GENOMIC DNA]</scope>
</reference>
<comment type="similarity">
    <text evidence="2 11">Belongs to the mitochondrial carrier (TC 2.A.29) family.</text>
</comment>